<dbReference type="GeneID" id="24163500"/>
<dbReference type="OrthoDB" id="250175at2759"/>
<dbReference type="SUPFAM" id="SSF81901">
    <property type="entry name" value="HCP-like"/>
    <property type="match status" value="1"/>
</dbReference>
<keyword evidence="2" id="KW-1185">Reference proteome</keyword>
<name>A0A0D8JRM8_COCIM</name>
<dbReference type="Gene3D" id="1.25.40.10">
    <property type="entry name" value="Tetratricopeptide repeat domain"/>
    <property type="match status" value="1"/>
</dbReference>
<reference evidence="2" key="2">
    <citation type="journal article" date="2010" name="Genome Res.">
        <title>Population genomic sequencing of Coccidioides fungi reveals recent hybridization and transposon control.</title>
        <authorList>
            <person name="Neafsey D.E."/>
            <person name="Barker B.M."/>
            <person name="Sharpton T.J."/>
            <person name="Stajich J.E."/>
            <person name="Park D.J."/>
            <person name="Whiston E."/>
            <person name="Hung C.-Y."/>
            <person name="McMahan C."/>
            <person name="White J."/>
            <person name="Sykes S."/>
            <person name="Heiman D."/>
            <person name="Young S."/>
            <person name="Zeng Q."/>
            <person name="Abouelleil A."/>
            <person name="Aftuck L."/>
            <person name="Bessette D."/>
            <person name="Brown A."/>
            <person name="FitzGerald M."/>
            <person name="Lui A."/>
            <person name="Macdonald J.P."/>
            <person name="Priest M."/>
            <person name="Orbach M.J."/>
            <person name="Galgiani J.N."/>
            <person name="Kirkland T.N."/>
            <person name="Cole G.T."/>
            <person name="Birren B.W."/>
            <person name="Henn M.R."/>
            <person name="Taylor J.W."/>
            <person name="Rounsley S.D."/>
        </authorList>
    </citation>
    <scope>GENOME REANNOTATION</scope>
    <source>
        <strain evidence="2">RS</strain>
    </source>
</reference>
<dbReference type="InParanoid" id="A0A0D8JRM8"/>
<dbReference type="EMBL" id="GG704911">
    <property type="protein sequence ID" value="KJF60010.1"/>
    <property type="molecule type" value="Genomic_DNA"/>
</dbReference>
<evidence type="ECO:0000313" key="1">
    <source>
        <dbReference type="EMBL" id="KJF60010.1"/>
    </source>
</evidence>
<protein>
    <submittedName>
        <fullName evidence="1">Uncharacterized protein</fullName>
    </submittedName>
</protein>
<dbReference type="Proteomes" id="UP000001261">
    <property type="component" value="Unassembled WGS sequence"/>
</dbReference>
<organism evidence="1 2">
    <name type="scientific">Coccidioides immitis (strain RS)</name>
    <name type="common">Valley fever fungus</name>
    <dbReference type="NCBI Taxonomy" id="246410"/>
    <lineage>
        <taxon>Eukaryota</taxon>
        <taxon>Fungi</taxon>
        <taxon>Dikarya</taxon>
        <taxon>Ascomycota</taxon>
        <taxon>Pezizomycotina</taxon>
        <taxon>Eurotiomycetes</taxon>
        <taxon>Eurotiomycetidae</taxon>
        <taxon>Onygenales</taxon>
        <taxon>Onygenaceae</taxon>
        <taxon>Coccidioides</taxon>
    </lineage>
</organism>
<evidence type="ECO:0000313" key="2">
    <source>
        <dbReference type="Proteomes" id="UP000001261"/>
    </source>
</evidence>
<dbReference type="AlphaFoldDB" id="A0A0D8JRM8"/>
<proteinExistence type="predicted"/>
<dbReference type="KEGG" id="cim:CIMG_10955"/>
<dbReference type="InterPro" id="IPR011990">
    <property type="entry name" value="TPR-like_helical_dom_sf"/>
</dbReference>
<accession>A0A0D8JRM8</accession>
<dbReference type="OMA" id="QLAAEWY"/>
<sequence length="422" mass="47326">MHASYWARAPSALSHVTRIQRRYASARTPRAPSVRNRLRRPVLSPDFGSVPSPPLELFTSAIDKGPFKQGPNKLGWMEAIDIARKCIAAAQKSTETSSLNLERDIHADLHKICLVSQILGRSPRHSVVTEWIMPKLAHAGNMLAIVSLGYKALSSSTINGQPWLLQKIEILAREGKTWEPMVLHGSILEAKGELRSAANWYQKAIEITKPLDNEINYLSFFIPQGRFPLPLEAFANVQLKLGEIDKAEEAANLGALQYDSPRGYSLLLSALFKNESGWDHVEEYLTKCAMSHDVEACYRLGEIYRLWHLGLEKVEHAGFHGKFLSKKMLRGVLSVSSRYYSPTEYYSMAKEWLELAAAQGHPLASLQMAVLLRDENKAGEALHYRELAGRHPKYAAVATELQEAWEISDADITSIMRKAVEL</sequence>
<reference evidence="2" key="1">
    <citation type="journal article" date="2009" name="Genome Res.">
        <title>Comparative genomic analyses of the human fungal pathogens Coccidioides and their relatives.</title>
        <authorList>
            <person name="Sharpton T.J."/>
            <person name="Stajich J.E."/>
            <person name="Rounsley S.D."/>
            <person name="Gardner M.J."/>
            <person name="Wortman J.R."/>
            <person name="Jordar V.S."/>
            <person name="Maiti R."/>
            <person name="Kodira C.D."/>
            <person name="Neafsey D.E."/>
            <person name="Zeng Q."/>
            <person name="Hung C.-Y."/>
            <person name="McMahan C."/>
            <person name="Muszewska A."/>
            <person name="Grynberg M."/>
            <person name="Mandel M.A."/>
            <person name="Kellner E.M."/>
            <person name="Barker B.M."/>
            <person name="Galgiani J.N."/>
            <person name="Orbach M.J."/>
            <person name="Kirkland T.N."/>
            <person name="Cole G.T."/>
            <person name="Henn M.R."/>
            <person name="Birren B.W."/>
            <person name="Taylor J.W."/>
        </authorList>
    </citation>
    <scope>NUCLEOTIDE SEQUENCE [LARGE SCALE GENOMIC DNA]</scope>
    <source>
        <strain evidence="2">RS</strain>
    </source>
</reference>
<gene>
    <name evidence="1" type="ORF">CIMG_10955</name>
</gene>
<dbReference type="VEuPathDB" id="FungiDB:CIMG_10955"/>
<dbReference type="RefSeq" id="XP_012214383.1">
    <property type="nucleotide sequence ID" value="XM_012358960.1"/>
</dbReference>
<dbReference type="STRING" id="246410.A0A0D8JRM8"/>